<feature type="compositionally biased region" description="Low complexity" evidence="1">
    <location>
        <begin position="112"/>
        <end position="130"/>
    </location>
</feature>
<dbReference type="AlphaFoldDB" id="A0A1Y3AYP1"/>
<feature type="compositionally biased region" description="Polar residues" evidence="1">
    <location>
        <begin position="250"/>
        <end position="261"/>
    </location>
</feature>
<evidence type="ECO:0000313" key="3">
    <source>
        <dbReference type="Proteomes" id="UP000194236"/>
    </source>
</evidence>
<organism evidence="2 3">
    <name type="scientific">Euroglyphus maynei</name>
    <name type="common">Mayne's house dust mite</name>
    <dbReference type="NCBI Taxonomy" id="6958"/>
    <lineage>
        <taxon>Eukaryota</taxon>
        <taxon>Metazoa</taxon>
        <taxon>Ecdysozoa</taxon>
        <taxon>Arthropoda</taxon>
        <taxon>Chelicerata</taxon>
        <taxon>Arachnida</taxon>
        <taxon>Acari</taxon>
        <taxon>Acariformes</taxon>
        <taxon>Sarcoptiformes</taxon>
        <taxon>Astigmata</taxon>
        <taxon>Psoroptidia</taxon>
        <taxon>Analgoidea</taxon>
        <taxon>Pyroglyphidae</taxon>
        <taxon>Pyroglyphinae</taxon>
        <taxon>Euroglyphus</taxon>
    </lineage>
</organism>
<dbReference type="Proteomes" id="UP000194236">
    <property type="component" value="Unassembled WGS sequence"/>
</dbReference>
<sequence>MSAENVINKVKDNATKLNNDHQLIYENLQMFKSQTKSSKSSSSKTRVSLISDSEFSDYYSEWEAIHKKRPKNKMNDPINNKNNNNNNGWQSCRENTDSDAGYAEFISQRIPSKSSKSPLNNNNNKKIGSKSQCKIKRKLMFGNFLKSKNQSLPDLREDIHQQQNDKNNGIIDGNKCKDDESIHRTSAVAQINAKGFHQSHRSFVNEQGFRSKPLLIKVKPPAILNGSKKPLPPLPLPPSTLKIKPEKNDSTNNDQNSQEQPLATKRNPFLEELNRKRNEILKCDKQLNNDDDGEKIYSNAQPKLKNIRQQQENNQLKSAAISGPTPVPVIGRKPSMFEITNFITKNSPPPPKSIHQCTDHNRIISTSSSSSTTTVHMPIPVNPVSKRFQKPPDYETTLKRLHQKQSNPIYSNLPPPQPSSPIIMLINNQHIKQQQHH</sequence>
<keyword evidence="3" id="KW-1185">Reference proteome</keyword>
<dbReference type="OrthoDB" id="205782at2759"/>
<feature type="compositionally biased region" description="Low complexity" evidence="1">
    <location>
        <begin position="365"/>
        <end position="374"/>
    </location>
</feature>
<feature type="region of interest" description="Disordered" evidence="1">
    <location>
        <begin position="365"/>
        <end position="389"/>
    </location>
</feature>
<feature type="region of interest" description="Disordered" evidence="1">
    <location>
        <begin position="71"/>
        <end position="94"/>
    </location>
</feature>
<proteinExistence type="predicted"/>
<comment type="caution">
    <text evidence="2">The sequence shown here is derived from an EMBL/GenBank/DDBJ whole genome shotgun (WGS) entry which is preliminary data.</text>
</comment>
<dbReference type="EMBL" id="MUJZ01050737">
    <property type="protein sequence ID" value="OTF73632.1"/>
    <property type="molecule type" value="Genomic_DNA"/>
</dbReference>
<gene>
    <name evidence="2" type="ORF">BLA29_004941</name>
</gene>
<reference evidence="2 3" key="1">
    <citation type="submission" date="2017-03" db="EMBL/GenBank/DDBJ databases">
        <title>Genome Survey of Euroglyphus maynei.</title>
        <authorList>
            <person name="Arlian L.G."/>
            <person name="Morgan M.S."/>
            <person name="Rider S.D."/>
        </authorList>
    </citation>
    <scope>NUCLEOTIDE SEQUENCE [LARGE SCALE GENOMIC DNA]</scope>
    <source>
        <strain evidence="2">Arlian Lab</strain>
        <tissue evidence="2">Whole body</tissue>
    </source>
</reference>
<protein>
    <submittedName>
        <fullName evidence="2">Uncharacterized protein</fullName>
    </submittedName>
</protein>
<evidence type="ECO:0000256" key="1">
    <source>
        <dbReference type="SAM" id="MobiDB-lite"/>
    </source>
</evidence>
<name>A0A1Y3AYP1_EURMA</name>
<feature type="region of interest" description="Disordered" evidence="1">
    <location>
        <begin position="223"/>
        <end position="269"/>
    </location>
</feature>
<evidence type="ECO:0000313" key="2">
    <source>
        <dbReference type="EMBL" id="OTF73632.1"/>
    </source>
</evidence>
<accession>A0A1Y3AYP1</accession>
<feature type="region of interest" description="Disordered" evidence="1">
    <location>
        <begin position="108"/>
        <end position="130"/>
    </location>
</feature>
<feature type="compositionally biased region" description="Low complexity" evidence="1">
    <location>
        <begin position="75"/>
        <end position="87"/>
    </location>
</feature>